<gene>
    <name evidence="2" type="ORF">Y1Q_0014824</name>
</gene>
<evidence type="ECO:0000313" key="2">
    <source>
        <dbReference type="EMBL" id="KYO18565.1"/>
    </source>
</evidence>
<evidence type="ECO:0000256" key="1">
    <source>
        <dbReference type="SAM" id="MobiDB-lite"/>
    </source>
</evidence>
<sequence length="72" mass="8185">MEQQEPPSADSRTHCIVDSQLDQDQEEAEKQFCWALDRVHVHKRVQPSAEVLEELTQEKQSDMSHGAAPVSL</sequence>
<feature type="region of interest" description="Disordered" evidence="1">
    <location>
        <begin position="1"/>
        <end position="22"/>
    </location>
</feature>
<accession>A0A151M230</accession>
<comment type="caution">
    <text evidence="2">The sequence shown here is derived from an EMBL/GenBank/DDBJ whole genome shotgun (WGS) entry which is preliminary data.</text>
</comment>
<keyword evidence="3" id="KW-1185">Reference proteome</keyword>
<protein>
    <submittedName>
        <fullName evidence="2">Uncharacterized protein</fullName>
    </submittedName>
</protein>
<dbReference type="EMBL" id="AKHW03006807">
    <property type="protein sequence ID" value="KYO18565.1"/>
    <property type="molecule type" value="Genomic_DNA"/>
</dbReference>
<organism evidence="2 3">
    <name type="scientific">Alligator mississippiensis</name>
    <name type="common">American alligator</name>
    <dbReference type="NCBI Taxonomy" id="8496"/>
    <lineage>
        <taxon>Eukaryota</taxon>
        <taxon>Metazoa</taxon>
        <taxon>Chordata</taxon>
        <taxon>Craniata</taxon>
        <taxon>Vertebrata</taxon>
        <taxon>Euteleostomi</taxon>
        <taxon>Archelosauria</taxon>
        <taxon>Archosauria</taxon>
        <taxon>Crocodylia</taxon>
        <taxon>Alligatoridae</taxon>
        <taxon>Alligatorinae</taxon>
        <taxon>Alligator</taxon>
    </lineage>
</organism>
<proteinExistence type="predicted"/>
<dbReference type="AlphaFoldDB" id="A0A151M230"/>
<evidence type="ECO:0000313" key="3">
    <source>
        <dbReference type="Proteomes" id="UP000050525"/>
    </source>
</evidence>
<name>A0A151M230_ALLMI</name>
<reference evidence="2 3" key="1">
    <citation type="journal article" date="2012" name="Genome Biol.">
        <title>Sequencing three crocodilian genomes to illuminate the evolution of archosaurs and amniotes.</title>
        <authorList>
            <person name="St John J.A."/>
            <person name="Braun E.L."/>
            <person name="Isberg S.R."/>
            <person name="Miles L.G."/>
            <person name="Chong A.Y."/>
            <person name="Gongora J."/>
            <person name="Dalzell P."/>
            <person name="Moran C."/>
            <person name="Bed'hom B."/>
            <person name="Abzhanov A."/>
            <person name="Burgess S.C."/>
            <person name="Cooksey A.M."/>
            <person name="Castoe T.A."/>
            <person name="Crawford N.G."/>
            <person name="Densmore L.D."/>
            <person name="Drew J.C."/>
            <person name="Edwards S.V."/>
            <person name="Faircloth B.C."/>
            <person name="Fujita M.K."/>
            <person name="Greenwold M.J."/>
            <person name="Hoffmann F.G."/>
            <person name="Howard J.M."/>
            <person name="Iguchi T."/>
            <person name="Janes D.E."/>
            <person name="Khan S.Y."/>
            <person name="Kohno S."/>
            <person name="de Koning A.J."/>
            <person name="Lance S.L."/>
            <person name="McCarthy F.M."/>
            <person name="McCormack J.E."/>
            <person name="Merchant M.E."/>
            <person name="Peterson D.G."/>
            <person name="Pollock D.D."/>
            <person name="Pourmand N."/>
            <person name="Raney B.J."/>
            <person name="Roessler K.A."/>
            <person name="Sanford J.R."/>
            <person name="Sawyer R.H."/>
            <person name="Schmidt C.J."/>
            <person name="Triplett E.W."/>
            <person name="Tuberville T.D."/>
            <person name="Venegas-Anaya M."/>
            <person name="Howard J.T."/>
            <person name="Jarvis E.D."/>
            <person name="Guillette L.J.Jr."/>
            <person name="Glenn T.C."/>
            <person name="Green R.E."/>
            <person name="Ray D.A."/>
        </authorList>
    </citation>
    <scope>NUCLEOTIDE SEQUENCE [LARGE SCALE GENOMIC DNA]</scope>
    <source>
        <strain evidence="2">KSC_2009_1</strain>
    </source>
</reference>
<dbReference type="Proteomes" id="UP000050525">
    <property type="component" value="Unassembled WGS sequence"/>
</dbReference>